<reference evidence="4 5" key="1">
    <citation type="submission" date="2020-07" db="EMBL/GenBank/DDBJ databases">
        <title>Halosimplex pelagicum sp. nov. and Halosimplex rubrum sp. nov., isolated from salted brown alga Laminaria, and emended description of the genus Halosimplex.</title>
        <authorList>
            <person name="Cui H."/>
        </authorList>
    </citation>
    <scope>NUCLEOTIDE SEQUENCE [LARGE SCALE GENOMIC DNA]</scope>
    <source>
        <strain evidence="4 5">R27</strain>
    </source>
</reference>
<dbReference type="KEGG" id="hrr:HZS55_15290"/>
<keyword evidence="1" id="KW-0145">Chemotaxis</keyword>
<organism evidence="4 5">
    <name type="scientific">Halosimplex rubrum</name>
    <dbReference type="NCBI Taxonomy" id="869889"/>
    <lineage>
        <taxon>Archaea</taxon>
        <taxon>Methanobacteriati</taxon>
        <taxon>Methanobacteriota</taxon>
        <taxon>Stenosarchaea group</taxon>
        <taxon>Halobacteria</taxon>
        <taxon>Halobacteriales</taxon>
        <taxon>Haloarculaceae</taxon>
        <taxon>Halosimplex</taxon>
    </lineage>
</organism>
<accession>A0A7D5T5J7</accession>
<proteinExistence type="predicted"/>
<dbReference type="RefSeq" id="WP_179908450.1">
    <property type="nucleotide sequence ID" value="NZ_CP058910.1"/>
</dbReference>
<feature type="domain" description="CheC-like protein" evidence="3">
    <location>
        <begin position="103"/>
        <end position="139"/>
    </location>
</feature>
<evidence type="ECO:0000256" key="2">
    <source>
        <dbReference type="ARBA" id="ARBA00022801"/>
    </source>
</evidence>
<dbReference type="InterPro" id="IPR028976">
    <property type="entry name" value="CheC-like_sf"/>
</dbReference>
<gene>
    <name evidence="4" type="ORF">HZS55_15290</name>
</gene>
<dbReference type="EMBL" id="CP058910">
    <property type="protein sequence ID" value="QLH78570.1"/>
    <property type="molecule type" value="Genomic_DNA"/>
</dbReference>
<dbReference type="SUPFAM" id="SSF103039">
    <property type="entry name" value="CheC-like"/>
    <property type="match status" value="1"/>
</dbReference>
<dbReference type="PANTHER" id="PTHR43693">
    <property type="entry name" value="PROTEIN PHOSPHATASE CHEZ"/>
    <property type="match status" value="1"/>
</dbReference>
<dbReference type="Proteomes" id="UP000509667">
    <property type="component" value="Chromosome"/>
</dbReference>
<dbReference type="OrthoDB" id="182374at2157"/>
<name>A0A7D5T5J7_9EURY</name>
<keyword evidence="2" id="KW-0378">Hydrolase</keyword>
<protein>
    <submittedName>
        <fullName evidence="4">Chemotaxis protein CheC</fullName>
    </submittedName>
</protein>
<evidence type="ECO:0000313" key="4">
    <source>
        <dbReference type="EMBL" id="QLH78570.1"/>
    </source>
</evidence>
<keyword evidence="5" id="KW-1185">Reference proteome</keyword>
<evidence type="ECO:0000256" key="1">
    <source>
        <dbReference type="ARBA" id="ARBA00022500"/>
    </source>
</evidence>
<dbReference type="CDD" id="cd17911">
    <property type="entry name" value="CheC_ClassIII"/>
    <property type="match status" value="1"/>
</dbReference>
<dbReference type="GeneID" id="56079255"/>
<dbReference type="InterPro" id="IPR050992">
    <property type="entry name" value="CheZ_family_phosphatases"/>
</dbReference>
<dbReference type="AlphaFoldDB" id="A0A7D5T5J7"/>
<dbReference type="Pfam" id="PF04509">
    <property type="entry name" value="CheC"/>
    <property type="match status" value="1"/>
</dbReference>
<dbReference type="PANTHER" id="PTHR43693:SF1">
    <property type="entry name" value="PROTEIN PHOSPHATASE CHEZ"/>
    <property type="match status" value="1"/>
</dbReference>
<evidence type="ECO:0000259" key="3">
    <source>
        <dbReference type="Pfam" id="PF04509"/>
    </source>
</evidence>
<dbReference type="GO" id="GO:0016787">
    <property type="term" value="F:hydrolase activity"/>
    <property type="evidence" value="ECO:0007669"/>
    <property type="project" value="UniProtKB-KW"/>
</dbReference>
<dbReference type="InterPro" id="IPR007597">
    <property type="entry name" value="CheC"/>
</dbReference>
<sequence>MPILIDIRKLRIINRLIKDGAGNVAAALETMAGVESTVKIKSLAFVDPSDIPDEIGPNPRYSAQVRLREPPYGTFFLTFADATADELAGLLTGVDPTDGFNEMHESALQEICNIMTSGFIDGIANTLGTTIDIGTPDVYRGTGAEIAEKSLSHVHTDSLSIVLDAVVDMAERDTDFEVRIFLVPDPGAFVNLIDKIELDELSSAVDGKYVDDLETSDL</sequence>
<evidence type="ECO:0000313" key="5">
    <source>
        <dbReference type="Proteomes" id="UP000509667"/>
    </source>
</evidence>
<dbReference type="Gene3D" id="3.40.1550.10">
    <property type="entry name" value="CheC-like"/>
    <property type="match status" value="1"/>
</dbReference>
<dbReference type="GO" id="GO:0006935">
    <property type="term" value="P:chemotaxis"/>
    <property type="evidence" value="ECO:0007669"/>
    <property type="project" value="UniProtKB-KW"/>
</dbReference>